<proteinExistence type="predicted"/>
<sequence length="810" mass="88708">MGLCALAMGLASLGLAWLGIWLLRGPGDVAAIWLVNGFAMAVLARAPATARLPLALAFLVGVGLANVLADNTPLLALGLGLANLAEVALGALLLRLIHRGEPFLSSLRLTALSLLAVGPCAAVVGASAGALVVALELGVPFGTIWPSWWFADGMGALVLVPLLLLSDRSRWRQLLAPAKQLRVLPLALLVALTCYVGVRYLPYPFIFAEIPLIASAMLLGLFPATLLTLLAAALIVAATLDAPEMVLAGLQRWGPAGFNLPLAVTVSLPVMVGALMDALERQQSALELSRKELSDTMQAAAIGMALVSTSGHWIKVNPALCQLLGYREEELLPLTFQDVTHPDDLELDLANVQALLEGRADTYRMEKRYLRQDGRELWAQLAVSIVRDRDGRPLYFVAQVEDIDQLKRAQEALRESEARWNFALSGSGQGVWDWDLASGTVFFSDTWKGMLGFAPGEIGQDIEEWWSRIHPQDEEWVRVVLQRIAQGRDSRYAIEYRLLDKRHNALWIHDRGMVIERDAAGQPRRLIGTHTDISARKRDEAERRRQSERMALAVAAARVGIWEWHIGSNTLIWDERMYELYGRQPGDGDPPLEYWYNSLHPDDSERALQDVVLAQQGKKPLDTEFRVLWPDGQVRHIRALATVRCDEYGVPVAMTGTNWDITEQRRLADALAEEKELWRVTLHSIGDAVIATDTALVINYMNPVAERLTGWRQAEAQGWPLSTVLVLRDQASGQPLADPVEACLRQGQPVFLQSGAVLIGRNGRAVPVLDSAAPVRAGNGSVIGAVLVLQDLRDLPPARSGAISPPPTAR</sequence>
<dbReference type="GO" id="GO:0006355">
    <property type="term" value="P:regulation of DNA-templated transcription"/>
    <property type="evidence" value="ECO:0007669"/>
    <property type="project" value="InterPro"/>
</dbReference>
<evidence type="ECO:0000256" key="10">
    <source>
        <dbReference type="ARBA" id="ARBA00022741"/>
    </source>
</evidence>
<evidence type="ECO:0000256" key="4">
    <source>
        <dbReference type="ARBA" id="ARBA00022475"/>
    </source>
</evidence>
<evidence type="ECO:0000313" key="18">
    <source>
        <dbReference type="Proteomes" id="UP000192920"/>
    </source>
</evidence>
<keyword evidence="18" id="KW-1185">Reference proteome</keyword>
<feature type="transmembrane region" description="Helical" evidence="14">
    <location>
        <begin position="26"/>
        <end position="44"/>
    </location>
</feature>
<dbReference type="SUPFAM" id="SSF55785">
    <property type="entry name" value="PYP-like sensor domain (PAS domain)"/>
    <property type="match status" value="4"/>
</dbReference>
<feature type="transmembrane region" description="Helical" evidence="14">
    <location>
        <begin position="75"/>
        <end position="97"/>
    </location>
</feature>
<evidence type="ECO:0000256" key="5">
    <source>
        <dbReference type="ARBA" id="ARBA00022519"/>
    </source>
</evidence>
<reference evidence="18" key="1">
    <citation type="submission" date="2017-04" db="EMBL/GenBank/DDBJ databases">
        <authorList>
            <person name="Varghese N."/>
            <person name="Submissions S."/>
        </authorList>
    </citation>
    <scope>NUCLEOTIDE SEQUENCE [LARGE SCALE GENOMIC DNA]</scope>
    <source>
        <strain evidence="18">DSM 22618</strain>
    </source>
</reference>
<dbReference type="Gene3D" id="2.10.70.100">
    <property type="match status" value="2"/>
</dbReference>
<dbReference type="PANTHER" id="PTHR43304:SF1">
    <property type="entry name" value="PAC DOMAIN-CONTAINING PROTEIN"/>
    <property type="match status" value="1"/>
</dbReference>
<dbReference type="InterPro" id="IPR013655">
    <property type="entry name" value="PAS_fold_3"/>
</dbReference>
<evidence type="ECO:0000259" key="16">
    <source>
        <dbReference type="PROSITE" id="PS50113"/>
    </source>
</evidence>
<name>A0A1Y6B4Y7_9NEIS</name>
<keyword evidence="9" id="KW-0677">Repeat</keyword>
<dbReference type="CDD" id="cd00130">
    <property type="entry name" value="PAS"/>
    <property type="match status" value="4"/>
</dbReference>
<accession>A0A1Y6B4Y7</accession>
<dbReference type="SMART" id="SM00086">
    <property type="entry name" value="PAC"/>
    <property type="match status" value="4"/>
</dbReference>
<dbReference type="GO" id="GO:0000166">
    <property type="term" value="F:nucleotide binding"/>
    <property type="evidence" value="ECO:0007669"/>
    <property type="project" value="UniProtKB-KW"/>
</dbReference>
<organism evidence="17 18">
    <name type="scientific">Pseudogulbenkiania subflava DSM 22618</name>
    <dbReference type="NCBI Taxonomy" id="1123014"/>
    <lineage>
        <taxon>Bacteria</taxon>
        <taxon>Pseudomonadati</taxon>
        <taxon>Pseudomonadota</taxon>
        <taxon>Betaproteobacteria</taxon>
        <taxon>Neisseriales</taxon>
        <taxon>Chromobacteriaceae</taxon>
        <taxon>Pseudogulbenkiania</taxon>
    </lineage>
</organism>
<feature type="transmembrane region" description="Helical" evidence="14">
    <location>
        <begin position="51"/>
        <end position="69"/>
    </location>
</feature>
<feature type="transmembrane region" description="Helical" evidence="14">
    <location>
        <begin position="186"/>
        <end position="206"/>
    </location>
</feature>
<evidence type="ECO:0000256" key="2">
    <source>
        <dbReference type="ARBA" id="ARBA00004429"/>
    </source>
</evidence>
<keyword evidence="8 14" id="KW-0812">Transmembrane</keyword>
<keyword evidence="11" id="KW-0418">Kinase</keyword>
<keyword evidence="5" id="KW-0997">Cell inner membrane</keyword>
<keyword evidence="13 14" id="KW-0472">Membrane</keyword>
<gene>
    <name evidence="17" type="ORF">SAMN02745746_00074</name>
</gene>
<dbReference type="InterPro" id="IPR013767">
    <property type="entry name" value="PAS_fold"/>
</dbReference>
<dbReference type="Pfam" id="PF08447">
    <property type="entry name" value="PAS_3"/>
    <property type="match status" value="3"/>
</dbReference>
<dbReference type="Pfam" id="PF00989">
    <property type="entry name" value="PAS"/>
    <property type="match status" value="1"/>
</dbReference>
<dbReference type="STRING" id="1123014.SAMN02745746_00074"/>
<dbReference type="PROSITE" id="PS50112">
    <property type="entry name" value="PAS"/>
    <property type="match status" value="3"/>
</dbReference>
<feature type="transmembrane region" description="Helical" evidence="14">
    <location>
        <begin position="147"/>
        <end position="165"/>
    </location>
</feature>
<feature type="transmembrane region" description="Helical" evidence="14">
    <location>
        <begin position="109"/>
        <end position="135"/>
    </location>
</feature>
<dbReference type="EC" id="2.7.13.3" evidence="3"/>
<evidence type="ECO:0000256" key="6">
    <source>
        <dbReference type="ARBA" id="ARBA00022553"/>
    </source>
</evidence>
<dbReference type="FunFam" id="2.10.70.100:FF:000001">
    <property type="entry name" value="Sensory transduction histidine kinase"/>
    <property type="match status" value="1"/>
</dbReference>
<dbReference type="Gene3D" id="3.30.450.20">
    <property type="entry name" value="PAS domain"/>
    <property type="match status" value="4"/>
</dbReference>
<evidence type="ECO:0000256" key="13">
    <source>
        <dbReference type="ARBA" id="ARBA00023136"/>
    </source>
</evidence>
<feature type="domain" description="PAS" evidence="15">
    <location>
        <begin position="416"/>
        <end position="488"/>
    </location>
</feature>
<feature type="transmembrane region" description="Helical" evidence="14">
    <location>
        <begin position="258"/>
        <end position="276"/>
    </location>
</feature>
<feature type="domain" description="PAC" evidence="16">
    <location>
        <begin position="363"/>
        <end position="415"/>
    </location>
</feature>
<keyword evidence="12 14" id="KW-1133">Transmembrane helix</keyword>
<dbReference type="InterPro" id="IPR001610">
    <property type="entry name" value="PAC"/>
</dbReference>
<dbReference type="GO" id="GO:0004673">
    <property type="term" value="F:protein histidine kinase activity"/>
    <property type="evidence" value="ECO:0007669"/>
    <property type="project" value="UniProtKB-EC"/>
</dbReference>
<evidence type="ECO:0000256" key="7">
    <source>
        <dbReference type="ARBA" id="ARBA00022679"/>
    </source>
</evidence>
<dbReference type="Pfam" id="PF05231">
    <property type="entry name" value="MASE1"/>
    <property type="match status" value="1"/>
</dbReference>
<evidence type="ECO:0000313" key="17">
    <source>
        <dbReference type="EMBL" id="SME92424.1"/>
    </source>
</evidence>
<evidence type="ECO:0000256" key="9">
    <source>
        <dbReference type="ARBA" id="ARBA00022737"/>
    </source>
</evidence>
<comment type="subcellular location">
    <subcellularLocation>
        <location evidence="2">Cell inner membrane</location>
        <topology evidence="2">Multi-pass membrane protein</topology>
    </subcellularLocation>
</comment>
<dbReference type="SMART" id="SM00091">
    <property type="entry name" value="PAS"/>
    <property type="match status" value="4"/>
</dbReference>
<feature type="domain" description="PAC" evidence="16">
    <location>
        <begin position="621"/>
        <end position="673"/>
    </location>
</feature>
<dbReference type="AlphaFoldDB" id="A0A1Y6B4Y7"/>
<feature type="domain" description="PAC" evidence="16">
    <location>
        <begin position="492"/>
        <end position="545"/>
    </location>
</feature>
<feature type="domain" description="PAS" evidence="15">
    <location>
        <begin position="674"/>
        <end position="718"/>
    </location>
</feature>
<dbReference type="PANTHER" id="PTHR43304">
    <property type="entry name" value="PHYTOCHROME-LIKE PROTEIN CPH1"/>
    <property type="match status" value="1"/>
</dbReference>
<evidence type="ECO:0000256" key="3">
    <source>
        <dbReference type="ARBA" id="ARBA00012438"/>
    </source>
</evidence>
<evidence type="ECO:0000256" key="11">
    <source>
        <dbReference type="ARBA" id="ARBA00022777"/>
    </source>
</evidence>
<keyword evidence="4" id="KW-1003">Cell membrane</keyword>
<feature type="domain" description="PAS" evidence="15">
    <location>
        <begin position="289"/>
        <end position="359"/>
    </location>
</feature>
<evidence type="ECO:0000256" key="12">
    <source>
        <dbReference type="ARBA" id="ARBA00022989"/>
    </source>
</evidence>
<keyword evidence="7" id="KW-0808">Transferase</keyword>
<dbReference type="NCBIfam" id="TIGR00229">
    <property type="entry name" value="sensory_box"/>
    <property type="match status" value="3"/>
</dbReference>
<dbReference type="PROSITE" id="PS50113">
    <property type="entry name" value="PAC"/>
    <property type="match status" value="3"/>
</dbReference>
<feature type="transmembrane region" description="Helical" evidence="14">
    <location>
        <begin position="212"/>
        <end position="237"/>
    </location>
</feature>
<evidence type="ECO:0000256" key="14">
    <source>
        <dbReference type="SAM" id="Phobius"/>
    </source>
</evidence>
<evidence type="ECO:0000256" key="1">
    <source>
        <dbReference type="ARBA" id="ARBA00000085"/>
    </source>
</evidence>
<dbReference type="InterPro" id="IPR000014">
    <property type="entry name" value="PAS"/>
</dbReference>
<dbReference type="InterPro" id="IPR052162">
    <property type="entry name" value="Sensor_kinase/Photoreceptor"/>
</dbReference>
<dbReference type="InterPro" id="IPR007895">
    <property type="entry name" value="MASE1"/>
</dbReference>
<keyword evidence="10" id="KW-0547">Nucleotide-binding</keyword>
<dbReference type="InterPro" id="IPR035965">
    <property type="entry name" value="PAS-like_dom_sf"/>
</dbReference>
<dbReference type="InterPro" id="IPR000700">
    <property type="entry name" value="PAS-assoc_C"/>
</dbReference>
<evidence type="ECO:0000259" key="15">
    <source>
        <dbReference type="PROSITE" id="PS50112"/>
    </source>
</evidence>
<dbReference type="GO" id="GO:0005886">
    <property type="term" value="C:plasma membrane"/>
    <property type="evidence" value="ECO:0007669"/>
    <property type="project" value="UniProtKB-SubCell"/>
</dbReference>
<dbReference type="Proteomes" id="UP000192920">
    <property type="component" value="Unassembled WGS sequence"/>
</dbReference>
<dbReference type="EMBL" id="FXAG01000001">
    <property type="protein sequence ID" value="SME92424.1"/>
    <property type="molecule type" value="Genomic_DNA"/>
</dbReference>
<protein>
    <recommendedName>
        <fullName evidence="3">histidine kinase</fullName>
        <ecNumber evidence="3">2.7.13.3</ecNumber>
    </recommendedName>
</protein>
<evidence type="ECO:0000256" key="8">
    <source>
        <dbReference type="ARBA" id="ARBA00022692"/>
    </source>
</evidence>
<comment type="catalytic activity">
    <reaction evidence="1">
        <text>ATP + protein L-histidine = ADP + protein N-phospho-L-histidine.</text>
        <dbReference type="EC" id="2.7.13.3"/>
    </reaction>
</comment>
<keyword evidence="6" id="KW-0597">Phosphoprotein</keyword>